<keyword evidence="1" id="KW-0676">Redox-active center</keyword>
<accession>A0ABS0BUN8</accession>
<feature type="signal peptide" evidence="2">
    <location>
        <begin position="1"/>
        <end position="19"/>
    </location>
</feature>
<evidence type="ECO:0000313" key="5">
    <source>
        <dbReference type="Proteomes" id="UP001193680"/>
    </source>
</evidence>
<dbReference type="InterPro" id="IPR029058">
    <property type="entry name" value="AB_hydrolase_fold"/>
</dbReference>
<evidence type="ECO:0000256" key="1">
    <source>
        <dbReference type="ARBA" id="ARBA00023284"/>
    </source>
</evidence>
<dbReference type="SUPFAM" id="SSF53474">
    <property type="entry name" value="alpha/beta-Hydrolases"/>
    <property type="match status" value="1"/>
</dbReference>
<dbReference type="InterPro" id="IPR036249">
    <property type="entry name" value="Thioredoxin-like_sf"/>
</dbReference>
<reference evidence="4 5" key="2">
    <citation type="submission" date="2020-11" db="EMBL/GenBank/DDBJ databases">
        <title>Sulfur oxidizing isolate from Hospital Hole Sinkhole.</title>
        <authorList>
            <person name="Scott K.M."/>
        </authorList>
    </citation>
    <scope>NUCLEOTIDE SEQUENCE [LARGE SCALE GENOMIC DNA]</scope>
    <source>
        <strain evidence="4 5">HH1</strain>
    </source>
</reference>
<reference evidence="4 5" key="1">
    <citation type="submission" date="2020-06" db="EMBL/GenBank/DDBJ databases">
        <authorList>
            <person name="Scott K."/>
        </authorList>
    </citation>
    <scope>NUCLEOTIDE SEQUENCE [LARGE SCALE GENOMIC DNA]</scope>
    <source>
        <strain evidence="4 5">HH1</strain>
    </source>
</reference>
<protein>
    <submittedName>
        <fullName evidence="4">TlpA family protein disulfide reductase</fullName>
    </submittedName>
</protein>
<feature type="chain" id="PRO_5046974668" evidence="2">
    <location>
        <begin position="20"/>
        <end position="425"/>
    </location>
</feature>
<keyword evidence="5" id="KW-1185">Reference proteome</keyword>
<dbReference type="EMBL" id="JACBGI020000004">
    <property type="protein sequence ID" value="MBF6057490.1"/>
    <property type="molecule type" value="Genomic_DNA"/>
</dbReference>
<dbReference type="PANTHER" id="PTHR42852">
    <property type="entry name" value="THIOL:DISULFIDE INTERCHANGE PROTEIN DSBE"/>
    <property type="match status" value="1"/>
</dbReference>
<dbReference type="InterPro" id="IPR013766">
    <property type="entry name" value="Thioredoxin_domain"/>
</dbReference>
<organism evidence="4 5">
    <name type="scientific">Thiomicrorhabdus heinhorstiae</name>
    <dbReference type="NCBI Taxonomy" id="2748010"/>
    <lineage>
        <taxon>Bacteria</taxon>
        <taxon>Pseudomonadati</taxon>
        <taxon>Pseudomonadota</taxon>
        <taxon>Gammaproteobacteria</taxon>
        <taxon>Thiotrichales</taxon>
        <taxon>Piscirickettsiaceae</taxon>
        <taxon>Thiomicrorhabdus</taxon>
    </lineage>
</organism>
<gene>
    <name evidence="4" type="ORF">H8792_003965</name>
</gene>
<proteinExistence type="predicted"/>
<dbReference type="Pfam" id="PF00578">
    <property type="entry name" value="AhpC-TSA"/>
    <property type="match status" value="1"/>
</dbReference>
<name>A0ABS0BUN8_9GAMM</name>
<dbReference type="Proteomes" id="UP001193680">
    <property type="component" value="Unassembled WGS sequence"/>
</dbReference>
<dbReference type="Gene3D" id="3.40.30.10">
    <property type="entry name" value="Glutaredoxin"/>
    <property type="match status" value="1"/>
</dbReference>
<dbReference type="InterPro" id="IPR017937">
    <property type="entry name" value="Thioredoxin_CS"/>
</dbReference>
<dbReference type="PANTHER" id="PTHR42852:SF17">
    <property type="entry name" value="THIOREDOXIN-LIKE PROTEIN HI_1115"/>
    <property type="match status" value="1"/>
</dbReference>
<dbReference type="PROSITE" id="PS00194">
    <property type="entry name" value="THIOREDOXIN_1"/>
    <property type="match status" value="1"/>
</dbReference>
<evidence type="ECO:0000313" key="4">
    <source>
        <dbReference type="EMBL" id="MBF6057490.1"/>
    </source>
</evidence>
<evidence type="ECO:0000256" key="2">
    <source>
        <dbReference type="SAM" id="SignalP"/>
    </source>
</evidence>
<evidence type="ECO:0000259" key="3">
    <source>
        <dbReference type="PROSITE" id="PS51352"/>
    </source>
</evidence>
<dbReference type="CDD" id="cd02966">
    <property type="entry name" value="TlpA_like_family"/>
    <property type="match status" value="1"/>
</dbReference>
<feature type="domain" description="Thioredoxin" evidence="3">
    <location>
        <begin position="283"/>
        <end position="423"/>
    </location>
</feature>
<sequence length="425" mass="47781">MRIWIFSLILLSWFSGAFAEAAEDFNLSTESNEELTVHVFPATFPDANKPLLVWFTEGYADRSSFKHLITQLNDEGYSLWQVDLLESYFLERTPSNVRRLSGEGIAAVLQHAQENGQPFVPISTGRMSLILLRGARLWQLADRPEKGYGGLQQVVLFFPNLYDAAEKAGDAPQLFPIVSASSLPVTLVQPGEGTYKWKTADLQQALETHHSQVTIAGVPKVRDWYFLRRQAEVNEVETKASNALSAQLGMWLQVSRPEKNREFKPAQELVEAKVTERKKGLVPIPTRSAAAFELTDISGHAINLKEKQGKVVLLNFWASWCPPCVKEIPSMNRLAESFDAKRFEIVSVNFKESPKAVKDFLKQVQVDFPVLIDLDGKVAADYEIFSFPSSFLIDAKGNLRYSVNAAIEWDDAEVKTVINQLLNDK</sequence>
<dbReference type="RefSeq" id="WP_185977639.1">
    <property type="nucleotide sequence ID" value="NZ_JACBGI020000004.1"/>
</dbReference>
<dbReference type="SUPFAM" id="SSF52833">
    <property type="entry name" value="Thioredoxin-like"/>
    <property type="match status" value="1"/>
</dbReference>
<keyword evidence="2" id="KW-0732">Signal</keyword>
<dbReference type="InterPro" id="IPR000866">
    <property type="entry name" value="AhpC/TSA"/>
</dbReference>
<comment type="caution">
    <text evidence="4">The sequence shown here is derived from an EMBL/GenBank/DDBJ whole genome shotgun (WGS) entry which is preliminary data.</text>
</comment>
<dbReference type="InterPro" id="IPR050553">
    <property type="entry name" value="Thioredoxin_ResA/DsbE_sf"/>
</dbReference>
<dbReference type="PROSITE" id="PS51352">
    <property type="entry name" value="THIOREDOXIN_2"/>
    <property type="match status" value="1"/>
</dbReference>